<dbReference type="GO" id="GO:0016491">
    <property type="term" value="F:oxidoreductase activity"/>
    <property type="evidence" value="ECO:0007669"/>
    <property type="project" value="UniProtKB-KW"/>
</dbReference>
<dbReference type="AlphaFoldDB" id="A0A9P9WB41"/>
<gene>
    <name evidence="2" type="ORF">JX265_012039</name>
</gene>
<name>A0A9P9WB41_9PEZI</name>
<dbReference type="PANTHER" id="PTHR43157:SF35">
    <property type="entry name" value="DEHYDROGENASE_REDUCTASE FAMILY PROTEIN, PUTATIVE-RELATED"/>
    <property type="match status" value="1"/>
</dbReference>
<evidence type="ECO:0008006" key="4">
    <source>
        <dbReference type="Google" id="ProtNLM"/>
    </source>
</evidence>
<dbReference type="Proteomes" id="UP000829685">
    <property type="component" value="Unassembled WGS sequence"/>
</dbReference>
<evidence type="ECO:0000313" key="3">
    <source>
        <dbReference type="Proteomes" id="UP000829685"/>
    </source>
</evidence>
<evidence type="ECO:0000256" key="1">
    <source>
        <dbReference type="ARBA" id="ARBA00023002"/>
    </source>
</evidence>
<comment type="caution">
    <text evidence="2">The sequence shown here is derived from an EMBL/GenBank/DDBJ whole genome shotgun (WGS) entry which is preliminary data.</text>
</comment>
<dbReference type="PANTHER" id="PTHR43157">
    <property type="entry name" value="PHOSPHATIDYLINOSITOL-GLYCAN BIOSYNTHESIS CLASS F PROTEIN-RELATED"/>
    <property type="match status" value="1"/>
</dbReference>
<evidence type="ECO:0000313" key="2">
    <source>
        <dbReference type="EMBL" id="KAI1855956.1"/>
    </source>
</evidence>
<dbReference type="InterPro" id="IPR002347">
    <property type="entry name" value="SDR_fam"/>
</dbReference>
<proteinExistence type="predicted"/>
<dbReference type="InterPro" id="IPR036291">
    <property type="entry name" value="NAD(P)-bd_dom_sf"/>
</dbReference>
<dbReference type="Pfam" id="PF00106">
    <property type="entry name" value="adh_short"/>
    <property type="match status" value="1"/>
</dbReference>
<reference evidence="2" key="1">
    <citation type="submission" date="2021-03" db="EMBL/GenBank/DDBJ databases">
        <title>Revisited historic fungal species revealed as producer of novel bioactive compounds through whole genome sequencing and comparative genomics.</title>
        <authorList>
            <person name="Vignolle G.A."/>
            <person name="Hochenegger N."/>
            <person name="Mach R.L."/>
            <person name="Mach-Aigner A.R."/>
            <person name="Javad Rahimi M."/>
            <person name="Salim K.A."/>
            <person name="Chan C.M."/>
            <person name="Lim L.B.L."/>
            <person name="Cai F."/>
            <person name="Druzhinina I.S."/>
            <person name="U'Ren J.M."/>
            <person name="Derntl C."/>
        </authorList>
    </citation>
    <scope>NUCLEOTIDE SEQUENCE</scope>
    <source>
        <strain evidence="2">TUCIM 5799</strain>
    </source>
</reference>
<dbReference type="EMBL" id="JAFIMR010000048">
    <property type="protein sequence ID" value="KAI1855956.1"/>
    <property type="molecule type" value="Genomic_DNA"/>
</dbReference>
<dbReference type="SUPFAM" id="SSF51735">
    <property type="entry name" value="NAD(P)-binding Rossmann-fold domains"/>
    <property type="match status" value="1"/>
</dbReference>
<protein>
    <recommendedName>
        <fullName evidence="4">Short-chain dehydrogenase/reductase family protein</fullName>
    </recommendedName>
</protein>
<keyword evidence="1" id="KW-0560">Oxidoreductase</keyword>
<organism evidence="2 3">
    <name type="scientific">Neoarthrinium moseri</name>
    <dbReference type="NCBI Taxonomy" id="1658444"/>
    <lineage>
        <taxon>Eukaryota</taxon>
        <taxon>Fungi</taxon>
        <taxon>Dikarya</taxon>
        <taxon>Ascomycota</taxon>
        <taxon>Pezizomycotina</taxon>
        <taxon>Sordariomycetes</taxon>
        <taxon>Xylariomycetidae</taxon>
        <taxon>Amphisphaeriales</taxon>
        <taxon>Apiosporaceae</taxon>
        <taxon>Neoarthrinium</taxon>
    </lineage>
</organism>
<dbReference type="Gene3D" id="3.40.50.720">
    <property type="entry name" value="NAD(P)-binding Rossmann-like Domain"/>
    <property type="match status" value="1"/>
</dbReference>
<accession>A0A9P9WB41</accession>
<sequence length="344" mass="38374">MASSNDLAPFQGPYFKQLLRSQRLRAPRMTTDVGGQTGIIIGGNGGVALDSVHILLRYGISRLILTVRNPQKFEPTIASLRKSYPSSAIDVWVLDLQSYSSIEAFVDRCKTLDRIDFVNISAGIILPNFIINEATRHEVVFQVNYLSTVYLALLLLPVLRERHPPKKPSILTMVSSGLAYVAAFPEQKAPNLFAAFDDPKNWSTSFGGDRYSTAKLMLLMFLVKVKDYANPDEVVVNVTDPGFMRAVGLDQHMPLIARFFVWLLRVAIGRSAEDGAMTFVDATVVKGKESHGSFLYNWKIAPFPASMYQSEGRSLIDKVWDETLHELEFARPQDILNAVKGKTT</sequence>
<keyword evidence="3" id="KW-1185">Reference proteome</keyword>